<dbReference type="Proteomes" id="UP001183629">
    <property type="component" value="Unassembled WGS sequence"/>
</dbReference>
<keyword evidence="2" id="KW-1133">Transmembrane helix</keyword>
<feature type="transmembrane region" description="Helical" evidence="2">
    <location>
        <begin position="166"/>
        <end position="186"/>
    </location>
</feature>
<name>A0AAE4CUC4_9ACTN</name>
<evidence type="ECO:0000256" key="2">
    <source>
        <dbReference type="SAM" id="Phobius"/>
    </source>
</evidence>
<proteinExistence type="predicted"/>
<feature type="transmembrane region" description="Helical" evidence="2">
    <location>
        <begin position="102"/>
        <end position="121"/>
    </location>
</feature>
<reference evidence="3 4" key="1">
    <citation type="submission" date="2023-07" db="EMBL/GenBank/DDBJ databases">
        <title>Sequencing the genomes of 1000 actinobacteria strains.</title>
        <authorList>
            <person name="Klenk H.-P."/>
        </authorList>
    </citation>
    <scope>NUCLEOTIDE SEQUENCE [LARGE SCALE GENOMIC DNA]</scope>
    <source>
        <strain evidence="3 4">DSM 44711</strain>
    </source>
</reference>
<feature type="transmembrane region" description="Helical" evidence="2">
    <location>
        <begin position="206"/>
        <end position="225"/>
    </location>
</feature>
<feature type="compositionally biased region" description="Low complexity" evidence="1">
    <location>
        <begin position="64"/>
        <end position="78"/>
    </location>
</feature>
<sequence>MSGEPSQADSRFVDTTSPHPADGPGVVRQSGTDDTRPVSPAGSDGPSYPAYQPGPDGSYPAYQPGPDGTYPPYAGYPPGYVPPQPDRLTRLVARIHARTPRWLAPLAVFGCVSAAAGYVLWADPAAADANAQPTCIVKYLTGFDCPGCGGTRAVWYMMHGDIPAAARHHAVLLFAVPFVAYLYVAWAGKALFGWRLPSWEPSSRSLIWFLAAWAAFSVLRNLPWAPFTWFFV</sequence>
<dbReference type="EMBL" id="JAVDYC010000001">
    <property type="protein sequence ID" value="MDR7324985.1"/>
    <property type="molecule type" value="Genomic_DNA"/>
</dbReference>
<evidence type="ECO:0008006" key="5">
    <source>
        <dbReference type="Google" id="ProtNLM"/>
    </source>
</evidence>
<accession>A0AAE4CUC4</accession>
<feature type="region of interest" description="Disordered" evidence="1">
    <location>
        <begin position="1"/>
        <end position="79"/>
    </location>
</feature>
<comment type="caution">
    <text evidence="3">The sequence shown here is derived from an EMBL/GenBank/DDBJ whole genome shotgun (WGS) entry which is preliminary data.</text>
</comment>
<dbReference type="InterPro" id="IPR021215">
    <property type="entry name" value="DUF2752"/>
</dbReference>
<protein>
    <recommendedName>
        <fullName evidence="5">DUF2752 domain-containing protein</fullName>
    </recommendedName>
</protein>
<evidence type="ECO:0000313" key="4">
    <source>
        <dbReference type="Proteomes" id="UP001183629"/>
    </source>
</evidence>
<feature type="compositionally biased region" description="Polar residues" evidence="1">
    <location>
        <begin position="1"/>
        <end position="18"/>
    </location>
</feature>
<keyword evidence="4" id="KW-1185">Reference proteome</keyword>
<evidence type="ECO:0000313" key="3">
    <source>
        <dbReference type="EMBL" id="MDR7324985.1"/>
    </source>
</evidence>
<dbReference type="AlphaFoldDB" id="A0AAE4CUC4"/>
<dbReference type="Pfam" id="PF10825">
    <property type="entry name" value="DUF2752"/>
    <property type="match status" value="1"/>
</dbReference>
<evidence type="ECO:0000256" key="1">
    <source>
        <dbReference type="SAM" id="MobiDB-lite"/>
    </source>
</evidence>
<dbReference type="RefSeq" id="WP_310419213.1">
    <property type="nucleotide sequence ID" value="NZ_JAVDYC010000001.1"/>
</dbReference>
<gene>
    <name evidence="3" type="ORF">J2S44_005235</name>
</gene>
<organism evidence="3 4">
    <name type="scientific">Catenuloplanes niger</name>
    <dbReference type="NCBI Taxonomy" id="587534"/>
    <lineage>
        <taxon>Bacteria</taxon>
        <taxon>Bacillati</taxon>
        <taxon>Actinomycetota</taxon>
        <taxon>Actinomycetes</taxon>
        <taxon>Micromonosporales</taxon>
        <taxon>Micromonosporaceae</taxon>
        <taxon>Catenuloplanes</taxon>
    </lineage>
</organism>
<keyword evidence="2" id="KW-0472">Membrane</keyword>
<keyword evidence="2" id="KW-0812">Transmembrane</keyword>